<proteinExistence type="predicted"/>
<dbReference type="CDD" id="cd14789">
    <property type="entry name" value="Tiki"/>
    <property type="match status" value="1"/>
</dbReference>
<dbReference type="InterPro" id="IPR047111">
    <property type="entry name" value="YbaP-like"/>
</dbReference>
<comment type="caution">
    <text evidence="1">The sequence shown here is derived from an EMBL/GenBank/DDBJ whole genome shotgun (WGS) entry which is preliminary data.</text>
</comment>
<dbReference type="Pfam" id="PF01963">
    <property type="entry name" value="TraB_PrgY_gumN"/>
    <property type="match status" value="1"/>
</dbReference>
<reference evidence="2" key="1">
    <citation type="journal article" date="2019" name="Int. J. Syst. Evol. Microbiol.">
        <title>The Global Catalogue of Microorganisms (GCM) 10K type strain sequencing project: providing services to taxonomists for standard genome sequencing and annotation.</title>
        <authorList>
            <consortium name="The Broad Institute Genomics Platform"/>
            <consortium name="The Broad Institute Genome Sequencing Center for Infectious Disease"/>
            <person name="Wu L."/>
            <person name="Ma J."/>
        </authorList>
    </citation>
    <scope>NUCLEOTIDE SEQUENCE [LARGE SCALE GENOMIC DNA]</scope>
    <source>
        <strain evidence="2">CECT 8010</strain>
    </source>
</reference>
<accession>A0ABV8PXD1</accession>
<evidence type="ECO:0000313" key="1">
    <source>
        <dbReference type="EMBL" id="MFC4231945.1"/>
    </source>
</evidence>
<dbReference type="PANTHER" id="PTHR40590:SF1">
    <property type="entry name" value="CYTOPLASMIC PROTEIN"/>
    <property type="match status" value="1"/>
</dbReference>
<name>A0ABV8PXD1_9BACT</name>
<dbReference type="PANTHER" id="PTHR40590">
    <property type="entry name" value="CYTOPLASMIC PROTEIN-RELATED"/>
    <property type="match status" value="1"/>
</dbReference>
<dbReference type="Proteomes" id="UP001595906">
    <property type="component" value="Unassembled WGS sequence"/>
</dbReference>
<organism evidence="1 2">
    <name type="scientific">Parasediminibacterium paludis</name>
    <dbReference type="NCBI Taxonomy" id="908966"/>
    <lineage>
        <taxon>Bacteria</taxon>
        <taxon>Pseudomonadati</taxon>
        <taxon>Bacteroidota</taxon>
        <taxon>Chitinophagia</taxon>
        <taxon>Chitinophagales</taxon>
        <taxon>Chitinophagaceae</taxon>
        <taxon>Parasediminibacterium</taxon>
    </lineage>
</organism>
<sequence length="1159" mass="132403">MKLFRILLIFVSIISYRVCHSQQTLPKSLLWRISGKNLQQPSYLFGTIHLQDKKVFNFPDSLYTAIEKCSVFALEVNPDSINNNMADYLSTKYEKFTPNKKKSKKLKELLTKEELDLLQKKLKKTDNVQVGDITLKQAYLLKDKLLASNENTDNMSTFMDAFLYKIALDKSKNIAGLEPLSNQMDLLDDLDYTEKDAKLLLANLQKQDQALNKLSEIYLDKNIEGIQNWVNLLPKDYEDKLLSKRNRVMLKSMDSIMQQQSLFAAVGAAHLPSSNGLINLLKQSGYTVEPVICNTYTHANNYVFTKKANDWVNVVDTAAGFIVKMPAKPSDADMGGGLIKMRTYIDITNNQGFYTMHFGTPAVNNKRQKDSIINIMAKKMIESADGIDVTSKDIVNSGVSGREFFFVGKNKIYFKLQLLTNDNDLFLLMTNCTEKSNKAIDSFHNSFKLIPKQKVSWDEKVFPSDFLTLKMPGNKPKAVTSYNEDSTTQQDLYSVVDESTSTYYFVSISKTINGRYFKSDSIHLQSIHQRLGSDSTNEFKSTKINSPYNGDEYEVKQANNTLVKGRFVYLGNRVINVFAVYSDKTKSLEQVNAFLQSIRLLPIPLSIYSSYTAPDSSFKTYATAPFKLMPKAKETYNYDNTEDSTAAIHYLSMDANKLTCFDIFKKQLNKYYWRSNDTAMLKKWIDNNKTYNDSISDIAYSINSNCISAEAIIYNRNNSYPIRVKVISQGRTRYTIKATISSFIKNDAGIDSVFNQFTILNVDTAHLQTSPLAFFTALHSVDSATHEEAFKATKEAYFDKNDLPLLLKEVNAIFKWDSANYFRVHSFIIDELEGLATDLTPSVIKNTYLTMPLQHASEQFKLLKLLTQVNDTTEGFATLKQLMLNHLPTSSQPYLLEYNLRQHPALTKTFFPDWLPLIKDSTCSNIVCQTLIDLIDSNYLSKDFLVTNAAAIIEHIKTLRNIIGKNAYYSGQLDLLKRINTIEAWKEINAYQYVKNLGAQYKAVSLLLETKKQLAINILDTIANDNDYRLSLYNLLKENKQTALFPKRFATQRYFAESLLISNDEDNDYESIKFLGERIINFKGKSRKFFLFEVKYNIDDKESYLGVSGAYSLNPLSLEVIDEHNITGIYTTEKLDKKLIDTQLKAYIKELEEGKEEIE</sequence>
<dbReference type="EMBL" id="JBHSDC010000012">
    <property type="protein sequence ID" value="MFC4231945.1"/>
    <property type="molecule type" value="Genomic_DNA"/>
</dbReference>
<gene>
    <name evidence="1" type="ORF">ACFOW1_08580</name>
</gene>
<protein>
    <submittedName>
        <fullName evidence="1">TraB/GumN family protein</fullName>
    </submittedName>
</protein>
<evidence type="ECO:0000313" key="2">
    <source>
        <dbReference type="Proteomes" id="UP001595906"/>
    </source>
</evidence>
<dbReference type="InterPro" id="IPR002816">
    <property type="entry name" value="TraB/PrgY/GumN_fam"/>
</dbReference>
<keyword evidence="2" id="KW-1185">Reference proteome</keyword>
<dbReference type="RefSeq" id="WP_379013598.1">
    <property type="nucleotide sequence ID" value="NZ_JBHSDC010000012.1"/>
</dbReference>